<keyword evidence="2" id="KW-1185">Reference proteome</keyword>
<proteinExistence type="predicted"/>
<dbReference type="PANTHER" id="PTHR36848:SF2">
    <property type="entry name" value="SECRETED PROTEIN"/>
    <property type="match status" value="1"/>
</dbReference>
<organism evidence="1 2">
    <name type="scientific">Cohnella fermenti</name>
    <dbReference type="NCBI Taxonomy" id="2565925"/>
    <lineage>
        <taxon>Bacteria</taxon>
        <taxon>Bacillati</taxon>
        <taxon>Bacillota</taxon>
        <taxon>Bacilli</taxon>
        <taxon>Bacillales</taxon>
        <taxon>Paenibacillaceae</taxon>
        <taxon>Cohnella</taxon>
    </lineage>
</organism>
<dbReference type="OrthoDB" id="9761519at2"/>
<dbReference type="InterPro" id="IPR053161">
    <property type="entry name" value="Ulvan_degrading_GH"/>
</dbReference>
<name>A0A4S4BQ46_9BACL</name>
<dbReference type="Proteomes" id="UP000310636">
    <property type="component" value="Unassembled WGS sequence"/>
</dbReference>
<dbReference type="EMBL" id="SSOB01000026">
    <property type="protein sequence ID" value="THF76207.1"/>
    <property type="molecule type" value="Genomic_DNA"/>
</dbReference>
<dbReference type="InterPro" id="IPR029062">
    <property type="entry name" value="Class_I_gatase-like"/>
</dbReference>
<dbReference type="Gene3D" id="3.40.50.880">
    <property type="match status" value="1"/>
</dbReference>
<reference evidence="1 2" key="1">
    <citation type="submission" date="2019-04" db="EMBL/GenBank/DDBJ databases">
        <title>Cohnella sp. nov. isolated from preserved vegetables.</title>
        <authorList>
            <person name="Lin S.-Y."/>
            <person name="Hung M.-H."/>
            <person name="Young C.-C."/>
        </authorList>
    </citation>
    <scope>NUCLEOTIDE SEQUENCE [LARGE SCALE GENOMIC DNA]</scope>
    <source>
        <strain evidence="1 2">CC-MHH1044</strain>
    </source>
</reference>
<evidence type="ECO:0000313" key="2">
    <source>
        <dbReference type="Proteomes" id="UP000310636"/>
    </source>
</evidence>
<gene>
    <name evidence="1" type="ORF">E6C55_19445</name>
</gene>
<dbReference type="Pfam" id="PF17132">
    <property type="entry name" value="Glyco_hydro_106"/>
    <property type="match status" value="1"/>
</dbReference>
<evidence type="ECO:0008006" key="3">
    <source>
        <dbReference type="Google" id="ProtNLM"/>
    </source>
</evidence>
<dbReference type="AlphaFoldDB" id="A0A4S4BQ46"/>
<protein>
    <recommendedName>
        <fullName evidence="3">Glycosyl transferase family 2</fullName>
    </recommendedName>
</protein>
<sequence length="713" mass="79910">MFDQMVDYLDPAVTDRFIAITYEESKKRLAPYWGTTLKGFFGDETSFENFDSYDVLFGEDTPCLPWTRRLAEKFREEYGYDLLDWADLLWSEGAAADTEGWPPVRYDYMNLLTRLFSEGFFGRIQAWCHKNGVSFIGHVIEDNRAHMHHGYGVGHFFRATRHFDMGGYDFVLRQLDSEQKRTPYEERYPQFKIYRDEPYPTFFHFTLPKLAQSAAHLELGTDLVMCENFGAYGWDLGLREMKWLTDWMTARGTNWYVPHAFSPLFPDPDCPPHFYANGRNPQWPYFRLWADYANRSCLLLKDAVHVAPIAVLYPAESHWCGDRDLLDETCRALTEHQYDYDILSCDLLADSARCLIEDGELRIGRESFRAIVLPGVETLPLAAARRLAEFASAGGIVLEVGAHVAKECRGLQEELKATLPVLDAVTLEELPDALSERGIEPTAVRSGDQPYPDLRICRYRHGDCDVLFFSNEGVESALVDEWLVPEGVVAELWHPMDGRIEAARLHSAGADGSGRVLPLRLEPYEAVFVVLRHSPADPADRADRAAVVGAKQNDVGVLLGGTAEETRLLTDWRMTGVSSPLKNAEELARLHLAASGIGMGNWLNNPELADFSGTVVYETELELEPGIAYTLDLGDVGEIADVSVGGEPLAPRICPPYRWELPSLPAGNVRIRVAVTNTLGAALRDEAFRRSTPAPSGLLGPVNLTIRGLVGHA</sequence>
<comment type="caution">
    <text evidence="1">The sequence shown here is derived from an EMBL/GenBank/DDBJ whole genome shotgun (WGS) entry which is preliminary data.</text>
</comment>
<accession>A0A4S4BQ46</accession>
<dbReference type="CDD" id="cd03143">
    <property type="entry name" value="A4_beta-galactosidase_middle_domain"/>
    <property type="match status" value="1"/>
</dbReference>
<dbReference type="PANTHER" id="PTHR36848">
    <property type="entry name" value="DNA-BINDING PROTEIN (PUTATIVE SECRETED PROTEIN)-RELATED"/>
    <property type="match status" value="1"/>
</dbReference>
<evidence type="ECO:0000313" key="1">
    <source>
        <dbReference type="EMBL" id="THF76207.1"/>
    </source>
</evidence>